<gene>
    <name evidence="9" type="ORF">DesfrDRAFT_0896</name>
</gene>
<reference evidence="9 10" key="1">
    <citation type="submission" date="2010-08" db="EMBL/GenBank/DDBJ databases">
        <title>The draft genome of Desulfovibrio fructosovorans JJ.</title>
        <authorList>
            <consortium name="US DOE Joint Genome Institute (JGI-PGF)"/>
            <person name="Lucas S."/>
            <person name="Copeland A."/>
            <person name="Lapidus A."/>
            <person name="Cheng J.-F."/>
            <person name="Bruce D."/>
            <person name="Goodwin L."/>
            <person name="Pitluck S."/>
            <person name="Land M.L."/>
            <person name="Hauser L."/>
            <person name="Chang Y.-J."/>
            <person name="Jeffries C."/>
            <person name="Wall J.D."/>
            <person name="Stahl D.A."/>
            <person name="Arkin A.P."/>
            <person name="Dehal P."/>
            <person name="Stolyar S.M."/>
            <person name="Hazen T.C."/>
            <person name="Woyke T.J."/>
        </authorList>
    </citation>
    <scope>NUCLEOTIDE SEQUENCE [LARGE SCALE GENOMIC DNA]</scope>
    <source>
        <strain evidence="9 10">JJ</strain>
    </source>
</reference>
<evidence type="ECO:0000256" key="8">
    <source>
        <dbReference type="SAM" id="Phobius"/>
    </source>
</evidence>
<keyword evidence="3 8" id="KW-0812">Transmembrane</keyword>
<dbReference type="SUPFAM" id="SSF81340">
    <property type="entry name" value="Clc chloride channel"/>
    <property type="match status" value="1"/>
</dbReference>
<feature type="transmembrane region" description="Helical" evidence="8">
    <location>
        <begin position="67"/>
        <end position="90"/>
    </location>
</feature>
<keyword evidence="6 8" id="KW-0472">Membrane</keyword>
<dbReference type="Pfam" id="PF00654">
    <property type="entry name" value="Voltage_CLC"/>
    <property type="match status" value="1"/>
</dbReference>
<feature type="transmembrane region" description="Helical" evidence="8">
    <location>
        <begin position="170"/>
        <end position="193"/>
    </location>
</feature>
<evidence type="ECO:0000313" key="10">
    <source>
        <dbReference type="Proteomes" id="UP000006250"/>
    </source>
</evidence>
<evidence type="ECO:0000313" key="9">
    <source>
        <dbReference type="EMBL" id="EFL52407.1"/>
    </source>
</evidence>
<evidence type="ECO:0000256" key="5">
    <source>
        <dbReference type="ARBA" id="ARBA00023065"/>
    </source>
</evidence>
<feature type="transmembrane region" description="Helical" evidence="8">
    <location>
        <begin position="346"/>
        <end position="370"/>
    </location>
</feature>
<dbReference type="NCBIfam" id="NF003640">
    <property type="entry name" value="PRK05277.1"/>
    <property type="match status" value="1"/>
</dbReference>
<dbReference type="EMBL" id="AECZ01000004">
    <property type="protein sequence ID" value="EFL52407.1"/>
    <property type="molecule type" value="Genomic_DNA"/>
</dbReference>
<evidence type="ECO:0000256" key="4">
    <source>
        <dbReference type="ARBA" id="ARBA00022989"/>
    </source>
</evidence>
<name>E1JTE7_SOLFR</name>
<dbReference type="AlphaFoldDB" id="E1JTE7"/>
<accession>E1JTE7</accession>
<feature type="transmembrane region" description="Helical" evidence="8">
    <location>
        <begin position="280"/>
        <end position="299"/>
    </location>
</feature>
<dbReference type="PANTHER" id="PTHR45711">
    <property type="entry name" value="CHLORIDE CHANNEL PROTEIN"/>
    <property type="match status" value="1"/>
</dbReference>
<comment type="subcellular location">
    <subcellularLocation>
        <location evidence="1">Membrane</location>
        <topology evidence="1">Multi-pass membrane protein</topology>
    </subcellularLocation>
</comment>
<feature type="transmembrane region" description="Helical" evidence="8">
    <location>
        <begin position="376"/>
        <end position="400"/>
    </location>
</feature>
<dbReference type="Gene3D" id="1.10.3080.10">
    <property type="entry name" value="Clc chloride channel"/>
    <property type="match status" value="1"/>
</dbReference>
<keyword evidence="2" id="KW-0813">Transport</keyword>
<dbReference type="eggNOG" id="COG0038">
    <property type="taxonomic scope" value="Bacteria"/>
</dbReference>
<keyword evidence="4 8" id="KW-1133">Transmembrane helix</keyword>
<dbReference type="CDD" id="cd01031">
    <property type="entry name" value="EriC"/>
    <property type="match status" value="1"/>
</dbReference>
<dbReference type="InterPro" id="IPR001807">
    <property type="entry name" value="ClC"/>
</dbReference>
<evidence type="ECO:0000256" key="6">
    <source>
        <dbReference type="ARBA" id="ARBA00023136"/>
    </source>
</evidence>
<comment type="caution">
    <text evidence="9">The sequence shown here is derived from an EMBL/GenBank/DDBJ whole genome shotgun (WGS) entry which is preliminary data.</text>
</comment>
<dbReference type="GO" id="GO:0005886">
    <property type="term" value="C:plasma membrane"/>
    <property type="evidence" value="ECO:0007669"/>
    <property type="project" value="TreeGrafter"/>
</dbReference>
<organism evidence="9 10">
    <name type="scientific">Solidesulfovibrio fructosivorans JJ]</name>
    <dbReference type="NCBI Taxonomy" id="596151"/>
    <lineage>
        <taxon>Bacteria</taxon>
        <taxon>Pseudomonadati</taxon>
        <taxon>Thermodesulfobacteriota</taxon>
        <taxon>Desulfovibrionia</taxon>
        <taxon>Desulfovibrionales</taxon>
        <taxon>Desulfovibrionaceae</taxon>
        <taxon>Solidesulfovibrio</taxon>
    </lineage>
</organism>
<dbReference type="PANTHER" id="PTHR45711:SF6">
    <property type="entry name" value="CHLORIDE CHANNEL PROTEIN"/>
    <property type="match status" value="1"/>
</dbReference>
<keyword evidence="5" id="KW-0406">Ion transport</keyword>
<dbReference type="RefSeq" id="WP_005991491.1">
    <property type="nucleotide sequence ID" value="NZ_AECZ01000004.1"/>
</dbReference>
<dbReference type="OrthoDB" id="9767361at2"/>
<evidence type="ECO:0000256" key="2">
    <source>
        <dbReference type="ARBA" id="ARBA00022448"/>
    </source>
</evidence>
<dbReference type="GO" id="GO:0005247">
    <property type="term" value="F:voltage-gated chloride channel activity"/>
    <property type="evidence" value="ECO:0007669"/>
    <property type="project" value="TreeGrafter"/>
</dbReference>
<dbReference type="PRINTS" id="PR00762">
    <property type="entry name" value="CLCHANNEL"/>
</dbReference>
<dbReference type="STRING" id="596151.DesfrDRAFT_0896"/>
<protein>
    <submittedName>
        <fullName evidence="9">Cl-channel voltage-gated family protein</fullName>
    </submittedName>
</protein>
<keyword evidence="7" id="KW-0868">Chloride</keyword>
<evidence type="ECO:0000256" key="7">
    <source>
        <dbReference type="ARBA" id="ARBA00023214"/>
    </source>
</evidence>
<evidence type="ECO:0000256" key="3">
    <source>
        <dbReference type="ARBA" id="ARBA00022692"/>
    </source>
</evidence>
<feature type="transmembrane region" description="Helical" evidence="8">
    <location>
        <begin position="205"/>
        <end position="226"/>
    </location>
</feature>
<sequence length="451" mass="47114">MQETGPHSRWMPRSLRQFEVMNRKLAPIFVVAALTGAATGCIAAALLQSVSLVDAGRAALAGAAETAFGGGAAVSMLLSAAMTVGAVALVRFFAPEAAGSGIQEIEGVLEGMRALRPDRVLPVKLAGGILSLGSGLSLGREGPTIHMGGALGRLLGRLCRQSDPQVLHSLVAAGAAAGLAAAFNAPLAGILFVMEEMRREFHFNFVSFHCVVIAAVVADVMLRLLLDAGPAIAMTVFPVPHVQSLWLFFLFGLLLGGVGVMFNRLLLASLRRVDRAAARWPWLFALAVGAAFGLIAWVYPDLAGGGYHVLHHALTGQVAVPLLVLLFVCRFAGTLFCYATSAPGGIFAPMLALGTLLGMAFGQLAVGLGLTTFPGMFAVAGMGALFAATVRAPLTGMVLIMEMTRNYALTLPLLVTCIASVVTAETLGGRPIYSLLLDRTLRREQDPAASR</sequence>
<dbReference type="Proteomes" id="UP000006250">
    <property type="component" value="Unassembled WGS sequence"/>
</dbReference>
<feature type="transmembrane region" description="Helical" evidence="8">
    <location>
        <begin position="246"/>
        <end position="268"/>
    </location>
</feature>
<feature type="transmembrane region" description="Helical" evidence="8">
    <location>
        <begin position="407"/>
        <end position="427"/>
    </location>
</feature>
<keyword evidence="10" id="KW-1185">Reference proteome</keyword>
<evidence type="ECO:0000256" key="1">
    <source>
        <dbReference type="ARBA" id="ARBA00004141"/>
    </source>
</evidence>
<proteinExistence type="predicted"/>
<dbReference type="InterPro" id="IPR014743">
    <property type="entry name" value="Cl-channel_core"/>
</dbReference>